<feature type="domain" description="Cysteine-rich" evidence="1">
    <location>
        <begin position="17"/>
        <end position="97"/>
    </location>
</feature>
<dbReference type="Proteomes" id="UP001596139">
    <property type="component" value="Unassembled WGS sequence"/>
</dbReference>
<feature type="domain" description="Cysteine-rich" evidence="1">
    <location>
        <begin position="140"/>
        <end position="224"/>
    </location>
</feature>
<accession>A0ABW1MQR3</accession>
<dbReference type="Pfam" id="PF02754">
    <property type="entry name" value="CCG"/>
    <property type="match status" value="2"/>
</dbReference>
<keyword evidence="3" id="KW-1185">Reference proteome</keyword>
<dbReference type="PANTHER" id="PTHR30296">
    <property type="entry name" value="UNCHARACTERIZED PROTEIN YKGE"/>
    <property type="match status" value="1"/>
</dbReference>
<name>A0ABW1MQR3_9ACTN</name>
<protein>
    <submittedName>
        <fullName evidence="2">(Fe-S)-binding protein</fullName>
    </submittedName>
</protein>
<organism evidence="2 3">
    <name type="scientific">Streptomyces ochraceiscleroticus</name>
    <dbReference type="NCBI Taxonomy" id="47761"/>
    <lineage>
        <taxon>Bacteria</taxon>
        <taxon>Bacillati</taxon>
        <taxon>Actinomycetota</taxon>
        <taxon>Actinomycetes</taxon>
        <taxon>Kitasatosporales</taxon>
        <taxon>Streptomycetaceae</taxon>
        <taxon>Streptomyces</taxon>
    </lineage>
</organism>
<evidence type="ECO:0000313" key="3">
    <source>
        <dbReference type="Proteomes" id="UP001596139"/>
    </source>
</evidence>
<dbReference type="RefSeq" id="WP_051861598.1">
    <property type="nucleotide sequence ID" value="NZ_JBHSPX010000008.1"/>
</dbReference>
<sequence length="265" mass="27879">MTDVDTDAGAPPRPARVALFTSCMGDLAAGGPARATVEVLEAMGVTVELPRGQTCCGQPALNSGHPAEAGALLDRWLRIFAPYDAVVTPAGSCAAYLHHHLGRLREPTPEQRALIQRTYEFSQFVVAYGAGLRLRLPGSVTYHDSCHMARTLGERRAPRELLSRIAELEVREMAGCDTCCGFGGTFAAKFPDVSVAMADTKLGTVAASGADWLVSADPGCLLHLSGRARKAGPPVRTRHLAEIVRDALVPAEVPAGTGAATEVPA</sequence>
<dbReference type="PANTHER" id="PTHR30296:SF0">
    <property type="entry name" value="LACTATE UTILIZATION PROTEIN A"/>
    <property type="match status" value="1"/>
</dbReference>
<gene>
    <name evidence="2" type="ORF">ACFP4F_26840</name>
</gene>
<dbReference type="InterPro" id="IPR004017">
    <property type="entry name" value="Cys_rich_dom"/>
</dbReference>
<dbReference type="EMBL" id="JBHSPX010000008">
    <property type="protein sequence ID" value="MFC6066135.1"/>
    <property type="molecule type" value="Genomic_DNA"/>
</dbReference>
<evidence type="ECO:0000259" key="1">
    <source>
        <dbReference type="Pfam" id="PF02754"/>
    </source>
</evidence>
<proteinExistence type="predicted"/>
<evidence type="ECO:0000313" key="2">
    <source>
        <dbReference type="EMBL" id="MFC6066135.1"/>
    </source>
</evidence>
<reference evidence="3" key="1">
    <citation type="journal article" date="2019" name="Int. J. Syst. Evol. Microbiol.">
        <title>The Global Catalogue of Microorganisms (GCM) 10K type strain sequencing project: providing services to taxonomists for standard genome sequencing and annotation.</title>
        <authorList>
            <consortium name="The Broad Institute Genomics Platform"/>
            <consortium name="The Broad Institute Genome Sequencing Center for Infectious Disease"/>
            <person name="Wu L."/>
            <person name="Ma J."/>
        </authorList>
    </citation>
    <scope>NUCLEOTIDE SEQUENCE [LARGE SCALE GENOMIC DNA]</scope>
    <source>
        <strain evidence="3">CGMCC 1.15180</strain>
    </source>
</reference>
<comment type="caution">
    <text evidence="2">The sequence shown here is derived from an EMBL/GenBank/DDBJ whole genome shotgun (WGS) entry which is preliminary data.</text>
</comment>